<dbReference type="Proteomes" id="UP000008229">
    <property type="component" value="Chromosome"/>
</dbReference>
<reference evidence="1 2" key="1">
    <citation type="journal article" date="2010" name="Stand. Genomic Sci.">
        <title>Complete genome sequence of Conexibacter woesei type strain (ID131577).</title>
        <authorList>
            <person name="Pukall R."/>
            <person name="Lapidus A."/>
            <person name="Glavina Del Rio T."/>
            <person name="Copeland A."/>
            <person name="Tice H."/>
            <person name="Cheng J.-F."/>
            <person name="Lucas S."/>
            <person name="Chen F."/>
            <person name="Nolan M."/>
            <person name="Bruce D."/>
            <person name="Goodwin L."/>
            <person name="Pitluck S."/>
            <person name="Mavromatis K."/>
            <person name="Ivanova N."/>
            <person name="Ovchinnikova G."/>
            <person name="Pati A."/>
            <person name="Chen A."/>
            <person name="Palaniappan K."/>
            <person name="Land M."/>
            <person name="Hauser L."/>
            <person name="Chang Y.-J."/>
            <person name="Jeffries C.D."/>
            <person name="Chain P."/>
            <person name="Meincke L."/>
            <person name="Sims D."/>
            <person name="Brettin T."/>
            <person name="Detter J.C."/>
            <person name="Rohde M."/>
            <person name="Goeker M."/>
            <person name="Bristow J."/>
            <person name="Eisen J.A."/>
            <person name="Markowitz V."/>
            <person name="Kyrpides N.C."/>
            <person name="Klenk H.-P."/>
            <person name="Hugenholtz P."/>
        </authorList>
    </citation>
    <scope>NUCLEOTIDE SEQUENCE [LARGE SCALE GENOMIC DNA]</scope>
    <source>
        <strain evidence="2">DSM 14684 / CIP 108061 / JCM 11494 / NBRC 100937 / ID131577</strain>
    </source>
</reference>
<gene>
    <name evidence="1" type="ordered locus">Cwoe_4329</name>
</gene>
<proteinExistence type="predicted"/>
<dbReference type="eggNOG" id="ENOG50335E0">
    <property type="taxonomic scope" value="Bacteria"/>
</dbReference>
<evidence type="ECO:0008006" key="3">
    <source>
        <dbReference type="Google" id="ProtNLM"/>
    </source>
</evidence>
<evidence type="ECO:0000313" key="2">
    <source>
        <dbReference type="Proteomes" id="UP000008229"/>
    </source>
</evidence>
<accession>D3F6U5</accession>
<name>D3F6U5_CONWI</name>
<dbReference type="EMBL" id="CP001854">
    <property type="protein sequence ID" value="ADB52743.1"/>
    <property type="molecule type" value="Genomic_DNA"/>
</dbReference>
<keyword evidence="2" id="KW-1185">Reference proteome</keyword>
<dbReference type="HOGENOM" id="CLU_1452142_0_0_11"/>
<protein>
    <recommendedName>
        <fullName evidence="3">Septum formation-related domain-containing protein</fullName>
    </recommendedName>
</protein>
<reference evidence="2" key="2">
    <citation type="submission" date="2010-01" db="EMBL/GenBank/DDBJ databases">
        <title>The complete genome of Conexibacter woesei DSM 14684.</title>
        <authorList>
            <consortium name="US DOE Joint Genome Institute (JGI-PGF)"/>
            <person name="Lucas S."/>
            <person name="Copeland A."/>
            <person name="Lapidus A."/>
            <person name="Glavina del Rio T."/>
            <person name="Dalin E."/>
            <person name="Tice H."/>
            <person name="Bruce D."/>
            <person name="Goodwin L."/>
            <person name="Pitluck S."/>
            <person name="Kyrpides N."/>
            <person name="Mavromatis K."/>
            <person name="Ivanova N."/>
            <person name="Mikhailova N."/>
            <person name="Chertkov O."/>
            <person name="Brettin T."/>
            <person name="Detter J.C."/>
            <person name="Han C."/>
            <person name="Larimer F."/>
            <person name="Land M."/>
            <person name="Hauser L."/>
            <person name="Markowitz V."/>
            <person name="Cheng J.-F."/>
            <person name="Hugenholtz P."/>
            <person name="Woyke T."/>
            <person name="Wu D."/>
            <person name="Pukall R."/>
            <person name="Steenblock K."/>
            <person name="Schneider S."/>
            <person name="Klenk H.-P."/>
            <person name="Eisen J.A."/>
        </authorList>
    </citation>
    <scope>NUCLEOTIDE SEQUENCE [LARGE SCALE GENOMIC DNA]</scope>
    <source>
        <strain evidence="2">DSM 14684 / CIP 108061 / JCM 11494 / NBRC 100937 / ID131577</strain>
    </source>
</reference>
<dbReference type="STRING" id="469383.Cwoe_4329"/>
<evidence type="ECO:0000313" key="1">
    <source>
        <dbReference type="EMBL" id="ADB52743.1"/>
    </source>
</evidence>
<organism evidence="1 2">
    <name type="scientific">Conexibacter woesei (strain DSM 14684 / CCUG 47730 / CIP 108061 / JCM 11494 / NBRC 100937 / ID131577)</name>
    <dbReference type="NCBI Taxonomy" id="469383"/>
    <lineage>
        <taxon>Bacteria</taxon>
        <taxon>Bacillati</taxon>
        <taxon>Actinomycetota</taxon>
        <taxon>Thermoleophilia</taxon>
        <taxon>Solirubrobacterales</taxon>
        <taxon>Conexibacteraceae</taxon>
        <taxon>Conexibacter</taxon>
    </lineage>
</organism>
<dbReference type="OrthoDB" id="3628931at2"/>
<dbReference type="KEGG" id="cwo:Cwoe_4329"/>
<dbReference type="AlphaFoldDB" id="D3F6U5"/>
<sequence length="186" mass="19692" precursor="true">METALRSRRPRALVACLARTAAVVLVLVLAATLLVRGGEEEPVAASVVKGPHFVDAEEPGVLTFENGDCFHDPAVNRAMGEPQLNTVGCVGAENEVFSFVELRDGPWDAAAVAREGVAGCEREFRGLWGEPGSGRARLAVYPVLPTRRSWTADGDRNAMCVVYSQLGEFTADPITEVTSPPGNAGG</sequence>
<dbReference type="RefSeq" id="WP_012935794.1">
    <property type="nucleotide sequence ID" value="NC_013739.1"/>
</dbReference>